<sequence>MIIPGFLISIVTFPGVIVHELAHQIFCRLMRVPVYEVKYFQLSNPCGYVLHEPSDNPLKVFFISVGPFLINTIIGALITLPVSIEIVEFGQYSNLINLLICWIGFSILMHAFPSTGDAKCIVNAILKNKEVSFLIKILVAPVIGLIYIGTVGSVMWLDLLYAVGVSMLLPKILVMIF</sequence>
<dbReference type="AlphaFoldDB" id="A0AAX0AXB0"/>
<dbReference type="EMBL" id="JABSWW010000001">
    <property type="protein sequence ID" value="NRT86753.1"/>
    <property type="molecule type" value="Genomic_DNA"/>
</dbReference>
<accession>A0AAX0AXB0</accession>
<feature type="transmembrane region" description="Helical" evidence="1">
    <location>
        <begin position="6"/>
        <end position="22"/>
    </location>
</feature>
<evidence type="ECO:0000313" key="2">
    <source>
        <dbReference type="EMBL" id="NRT86753.1"/>
    </source>
</evidence>
<proteinExistence type="predicted"/>
<keyword evidence="1" id="KW-1133">Transmembrane helix</keyword>
<comment type="caution">
    <text evidence="2">The sequence shown here is derived from an EMBL/GenBank/DDBJ whole genome shotgun (WGS) entry which is preliminary data.</text>
</comment>
<gene>
    <name evidence="2" type="ORF">B0H41_000432</name>
</gene>
<keyword evidence="1" id="KW-0472">Membrane</keyword>
<reference evidence="2" key="2">
    <citation type="journal article" date="2022" name="Nat. Biotechnol.">
        <title>Carbon-negative production of acetone and isopropanol by gas fermentation at industrial pilot scale.</title>
        <authorList>
            <person name="Liew F.E."/>
            <person name="Nogle R."/>
            <person name="Abdalla T."/>
            <person name="Rasor B.J."/>
            <person name="Canter C."/>
            <person name="Jensen R.O."/>
            <person name="Wang L."/>
            <person name="Strutz J."/>
            <person name="Chirania P."/>
            <person name="De Tissera S."/>
            <person name="Mueller A.P."/>
            <person name="Ruan Z."/>
            <person name="Gao A."/>
            <person name="Tran L."/>
            <person name="Engle N.L."/>
            <person name="Bromley J.C."/>
            <person name="Daniell J."/>
            <person name="Conrado R."/>
            <person name="Tschaplinski T.J."/>
            <person name="Giannone R.J."/>
            <person name="Hettich R.L."/>
            <person name="Karim A.S."/>
            <person name="Simpson S.D."/>
            <person name="Brown S.D."/>
            <person name="Leang C."/>
            <person name="Jewett M.C."/>
            <person name="Kopke M."/>
        </authorList>
    </citation>
    <scope>NUCLEOTIDE SEQUENCE</scope>
    <source>
        <strain evidence="2">DJ080</strain>
    </source>
</reference>
<feature type="transmembrane region" description="Helical" evidence="1">
    <location>
        <begin position="92"/>
        <end position="112"/>
    </location>
</feature>
<feature type="transmembrane region" description="Helical" evidence="1">
    <location>
        <begin position="133"/>
        <end position="153"/>
    </location>
</feature>
<evidence type="ECO:0000256" key="1">
    <source>
        <dbReference type="SAM" id="Phobius"/>
    </source>
</evidence>
<protein>
    <submittedName>
        <fullName evidence="2">Membrane protein</fullName>
    </submittedName>
</protein>
<keyword evidence="1" id="KW-0812">Transmembrane</keyword>
<dbReference type="Proteomes" id="UP001193748">
    <property type="component" value="Unassembled WGS sequence"/>
</dbReference>
<evidence type="ECO:0000313" key="3">
    <source>
        <dbReference type="Proteomes" id="UP001193748"/>
    </source>
</evidence>
<feature type="transmembrane region" description="Helical" evidence="1">
    <location>
        <begin position="60"/>
        <end position="80"/>
    </location>
</feature>
<feature type="transmembrane region" description="Helical" evidence="1">
    <location>
        <begin position="159"/>
        <end position="176"/>
    </location>
</feature>
<reference evidence="2" key="1">
    <citation type="submission" date="2020-05" db="EMBL/GenBank/DDBJ databases">
        <authorList>
            <person name="Brown S."/>
            <person name="Huntemann M."/>
            <person name="Clum A."/>
            <person name="Spunde A."/>
            <person name="Palaniappan K."/>
            <person name="Ritter S."/>
            <person name="Mikhailova N."/>
            <person name="Chen I.-M."/>
            <person name="Stamatis D."/>
            <person name="Reddy T."/>
            <person name="O'Malley R."/>
            <person name="Daum C."/>
            <person name="Shapiro N."/>
            <person name="Ivanova N."/>
            <person name="Kyrpides N."/>
            <person name="Woyke T."/>
        </authorList>
    </citation>
    <scope>NUCLEOTIDE SEQUENCE</scope>
    <source>
        <strain evidence="2">DJ080</strain>
    </source>
</reference>
<organism evidence="2 3">
    <name type="scientific">Clostridium beijerinckii</name>
    <name type="common">Clostridium MP</name>
    <dbReference type="NCBI Taxonomy" id="1520"/>
    <lineage>
        <taxon>Bacteria</taxon>
        <taxon>Bacillati</taxon>
        <taxon>Bacillota</taxon>
        <taxon>Clostridia</taxon>
        <taxon>Eubacteriales</taxon>
        <taxon>Clostridiaceae</taxon>
        <taxon>Clostridium</taxon>
    </lineage>
</organism>
<dbReference type="RefSeq" id="WP_173710129.1">
    <property type="nucleotide sequence ID" value="NZ_JABSWW010000001.1"/>
</dbReference>
<name>A0AAX0AXB0_CLOBE</name>